<evidence type="ECO:0000313" key="2">
    <source>
        <dbReference type="EMBL" id="SFC39098.1"/>
    </source>
</evidence>
<dbReference type="OrthoDB" id="2943894at2"/>
<gene>
    <name evidence="2" type="ORF">SAMN04488102_10624</name>
</gene>
<keyword evidence="1" id="KW-0732">Signal</keyword>
<feature type="signal peptide" evidence="1">
    <location>
        <begin position="1"/>
        <end position="28"/>
    </location>
</feature>
<evidence type="ECO:0000313" key="3">
    <source>
        <dbReference type="Proteomes" id="UP000199612"/>
    </source>
</evidence>
<dbReference type="Proteomes" id="UP000199612">
    <property type="component" value="Unassembled WGS sequence"/>
</dbReference>
<dbReference type="STRING" id="753702.SAMN04488102_10624"/>
<reference evidence="3" key="1">
    <citation type="submission" date="2016-10" db="EMBL/GenBank/DDBJ databases">
        <authorList>
            <person name="Varghese N."/>
            <person name="Submissions S."/>
        </authorList>
    </citation>
    <scope>NUCLEOTIDE SEQUENCE [LARGE SCALE GENOMIC DNA]</scope>
    <source>
        <strain evidence="3">DSM 23664</strain>
    </source>
</reference>
<dbReference type="EMBL" id="FOLT01000006">
    <property type="protein sequence ID" value="SFC39098.1"/>
    <property type="molecule type" value="Genomic_DNA"/>
</dbReference>
<evidence type="ECO:0000256" key="1">
    <source>
        <dbReference type="SAM" id="SignalP"/>
    </source>
</evidence>
<sequence length="180" mass="20302">MSLKKRFIPVIFSAVTIALAGCSNETLADTTGEEQSVQTAAQEESDSLYRNDDWGLDISPNMDWELESEKESENLHIVLKHNKLKAILSTVSSSQSFEDIKKELIKGSGDVSVLTDSEDYLSYQSKLKKAIRTDVYFKEHSDERNILMIFMSSAENYDANQEKVESLLDHTKLNEVGDVK</sequence>
<dbReference type="RefSeq" id="WP_091529975.1">
    <property type="nucleotide sequence ID" value="NZ_FOLT01000006.1"/>
</dbReference>
<keyword evidence="3" id="KW-1185">Reference proteome</keyword>
<organism evidence="2 3">
    <name type="scientific">Alkalibacterium subtropicum</name>
    <dbReference type="NCBI Taxonomy" id="753702"/>
    <lineage>
        <taxon>Bacteria</taxon>
        <taxon>Bacillati</taxon>
        <taxon>Bacillota</taxon>
        <taxon>Bacilli</taxon>
        <taxon>Lactobacillales</taxon>
        <taxon>Carnobacteriaceae</taxon>
        <taxon>Alkalibacterium</taxon>
    </lineage>
</organism>
<name>A0A1I1IXP2_9LACT</name>
<feature type="chain" id="PRO_5011663911" evidence="1">
    <location>
        <begin position="29"/>
        <end position="180"/>
    </location>
</feature>
<dbReference type="AlphaFoldDB" id="A0A1I1IXP2"/>
<dbReference type="PROSITE" id="PS51257">
    <property type="entry name" value="PROKAR_LIPOPROTEIN"/>
    <property type="match status" value="1"/>
</dbReference>
<accession>A0A1I1IXP2</accession>
<protein>
    <submittedName>
        <fullName evidence="2">Uncharacterized protein</fullName>
    </submittedName>
</protein>
<proteinExistence type="predicted"/>